<protein>
    <submittedName>
        <fullName evidence="12">Uncharacterized protein</fullName>
    </submittedName>
</protein>
<dbReference type="AlphaFoldDB" id="A0A1Z5R644"/>
<dbReference type="CDD" id="cd00009">
    <property type="entry name" value="AAA"/>
    <property type="match status" value="1"/>
</dbReference>
<dbReference type="Gene3D" id="1.20.272.10">
    <property type="match status" value="1"/>
</dbReference>
<dbReference type="Gene3D" id="3.40.50.300">
    <property type="entry name" value="P-loop containing nucleotide triphosphate hydrolases"/>
    <property type="match status" value="1"/>
</dbReference>
<feature type="region of interest" description="Disordered" evidence="8">
    <location>
        <begin position="287"/>
        <end position="326"/>
    </location>
</feature>
<evidence type="ECO:0000256" key="1">
    <source>
        <dbReference type="ARBA" id="ARBA00006360"/>
    </source>
</evidence>
<evidence type="ECO:0000256" key="8">
    <source>
        <dbReference type="SAM" id="MobiDB-lite"/>
    </source>
</evidence>
<dbReference type="InParanoid" id="A0A1Z5R644"/>
<dbReference type="STRING" id="4558.A0A1Z5R644"/>
<organism evidence="12 13">
    <name type="scientific">Sorghum bicolor</name>
    <name type="common">Sorghum</name>
    <name type="synonym">Sorghum vulgare</name>
    <dbReference type="NCBI Taxonomy" id="4558"/>
    <lineage>
        <taxon>Eukaryota</taxon>
        <taxon>Viridiplantae</taxon>
        <taxon>Streptophyta</taxon>
        <taxon>Embryophyta</taxon>
        <taxon>Tracheophyta</taxon>
        <taxon>Spermatophyta</taxon>
        <taxon>Magnoliopsida</taxon>
        <taxon>Liliopsida</taxon>
        <taxon>Poales</taxon>
        <taxon>Poaceae</taxon>
        <taxon>PACMAD clade</taxon>
        <taxon>Panicoideae</taxon>
        <taxon>Andropogonodae</taxon>
        <taxon>Andropogoneae</taxon>
        <taxon>Sorghinae</taxon>
        <taxon>Sorghum</taxon>
    </lineage>
</organism>
<feature type="coiled-coil region" evidence="7">
    <location>
        <begin position="740"/>
        <end position="770"/>
    </location>
</feature>
<dbReference type="Proteomes" id="UP000000768">
    <property type="component" value="Chromosome 8"/>
</dbReference>
<accession>A0A1Z5R644</accession>
<dbReference type="InterPro" id="IPR050238">
    <property type="entry name" value="DNA_Rep/Repair_Clamp_Loader"/>
</dbReference>
<dbReference type="Pfam" id="PF13177">
    <property type="entry name" value="DNA_pol3_delta2"/>
    <property type="match status" value="1"/>
</dbReference>
<proteinExistence type="inferred from homology"/>
<keyword evidence="13" id="KW-1185">Reference proteome</keyword>
<evidence type="ECO:0000256" key="6">
    <source>
        <dbReference type="ARBA" id="ARBA00023054"/>
    </source>
</evidence>
<name>A0A1Z5R644_SORBI</name>
<keyword evidence="3" id="KW-0547">Nucleotide-binding</keyword>
<evidence type="ECO:0000259" key="11">
    <source>
        <dbReference type="Pfam" id="PF23007"/>
    </source>
</evidence>
<dbReference type="SUPFAM" id="SSF52540">
    <property type="entry name" value="P-loop containing nucleoside triphosphate hydrolases"/>
    <property type="match status" value="1"/>
</dbReference>
<dbReference type="InterPro" id="IPR022754">
    <property type="entry name" value="DNA_pol_III_gamma-3"/>
</dbReference>
<evidence type="ECO:0000313" key="13">
    <source>
        <dbReference type="Proteomes" id="UP000000768"/>
    </source>
</evidence>
<evidence type="ECO:0000259" key="9">
    <source>
        <dbReference type="Pfam" id="PF12169"/>
    </source>
</evidence>
<evidence type="ECO:0000313" key="12">
    <source>
        <dbReference type="EMBL" id="OQU78931.1"/>
    </source>
</evidence>
<keyword evidence="5" id="KW-0067">ATP-binding</keyword>
<dbReference type="NCBIfam" id="TIGR02397">
    <property type="entry name" value="dnaX_nterm"/>
    <property type="match status" value="1"/>
</dbReference>
<dbReference type="InterPro" id="IPR008921">
    <property type="entry name" value="DNA_pol3_clamp-load_cplx_C"/>
</dbReference>
<dbReference type="SUPFAM" id="SSF48019">
    <property type="entry name" value="post-AAA+ oligomerization domain-like"/>
    <property type="match status" value="1"/>
</dbReference>
<dbReference type="FunCoup" id="A0A1Z5R644">
    <property type="interactions" value="2198"/>
</dbReference>
<dbReference type="GO" id="GO:0005524">
    <property type="term" value="F:ATP binding"/>
    <property type="evidence" value="ECO:0007669"/>
    <property type="project" value="UniProtKB-KW"/>
</dbReference>
<dbReference type="InterPro" id="IPR054506">
    <property type="entry name" value="DnaA_N-like_STI"/>
</dbReference>
<dbReference type="Gramene" id="OQU78931">
    <property type="protein sequence ID" value="OQU78931"/>
    <property type="gene ID" value="SORBI_3008G073500"/>
</dbReference>
<dbReference type="GO" id="GO:0005663">
    <property type="term" value="C:DNA replication factor C complex"/>
    <property type="evidence" value="ECO:0000318"/>
    <property type="project" value="GO_Central"/>
</dbReference>
<dbReference type="OrthoDB" id="1911163at2759"/>
<comment type="similarity">
    <text evidence="1">Belongs to the DnaX/STICHEL family.</text>
</comment>
<dbReference type="GO" id="GO:0046872">
    <property type="term" value="F:metal ion binding"/>
    <property type="evidence" value="ECO:0007669"/>
    <property type="project" value="UniProtKB-KW"/>
</dbReference>
<keyword evidence="4" id="KW-0862">Zinc</keyword>
<dbReference type="GO" id="GO:0003677">
    <property type="term" value="F:DNA binding"/>
    <property type="evidence" value="ECO:0007669"/>
    <property type="project" value="InterPro"/>
</dbReference>
<dbReference type="ExpressionAtlas" id="A0A1Z5R644">
    <property type="expression patterns" value="baseline and differential"/>
</dbReference>
<dbReference type="eggNOG" id="KOG0989">
    <property type="taxonomic scope" value="Eukaryota"/>
</dbReference>
<evidence type="ECO:0000259" key="10">
    <source>
        <dbReference type="Pfam" id="PF22608"/>
    </source>
</evidence>
<reference evidence="12 13" key="1">
    <citation type="journal article" date="2009" name="Nature">
        <title>The Sorghum bicolor genome and the diversification of grasses.</title>
        <authorList>
            <person name="Paterson A.H."/>
            <person name="Bowers J.E."/>
            <person name="Bruggmann R."/>
            <person name="Dubchak I."/>
            <person name="Grimwood J."/>
            <person name="Gundlach H."/>
            <person name="Haberer G."/>
            <person name="Hellsten U."/>
            <person name="Mitros T."/>
            <person name="Poliakov A."/>
            <person name="Schmutz J."/>
            <person name="Spannagl M."/>
            <person name="Tang H."/>
            <person name="Wang X."/>
            <person name="Wicker T."/>
            <person name="Bharti A.K."/>
            <person name="Chapman J."/>
            <person name="Feltus F.A."/>
            <person name="Gowik U."/>
            <person name="Grigoriev I.V."/>
            <person name="Lyons E."/>
            <person name="Maher C.A."/>
            <person name="Martis M."/>
            <person name="Narechania A."/>
            <person name="Otillar R.P."/>
            <person name="Penning B.W."/>
            <person name="Salamov A.A."/>
            <person name="Wang Y."/>
            <person name="Zhang L."/>
            <person name="Carpita N.C."/>
            <person name="Freeling M."/>
            <person name="Gingle A.R."/>
            <person name="Hash C.T."/>
            <person name="Keller B."/>
            <person name="Klein P."/>
            <person name="Kresovich S."/>
            <person name="McCann M.C."/>
            <person name="Ming R."/>
            <person name="Peterson D.G."/>
            <person name="Mehboob-ur-Rahman"/>
            <person name="Ware D."/>
            <person name="Westhoff P."/>
            <person name="Mayer K.F."/>
            <person name="Messing J."/>
            <person name="Rokhsar D.S."/>
        </authorList>
    </citation>
    <scope>NUCLEOTIDE SEQUENCE [LARGE SCALE GENOMIC DNA]</scope>
    <source>
        <strain evidence="13">cv. BTx623</strain>
    </source>
</reference>
<dbReference type="CDD" id="cd18137">
    <property type="entry name" value="HLD_clamp_pol_III_gamma_tau"/>
    <property type="match status" value="1"/>
</dbReference>
<dbReference type="PANTHER" id="PTHR11669">
    <property type="entry name" value="REPLICATION FACTOR C / DNA POLYMERASE III GAMMA-TAU SUBUNIT"/>
    <property type="match status" value="1"/>
</dbReference>
<dbReference type="GO" id="GO:0006281">
    <property type="term" value="P:DNA repair"/>
    <property type="evidence" value="ECO:0000318"/>
    <property type="project" value="GO_Central"/>
</dbReference>
<feature type="domain" description="DNA polymerase III gamma subunit" evidence="9">
    <location>
        <begin position="663"/>
        <end position="722"/>
    </location>
</feature>
<dbReference type="GO" id="GO:0009360">
    <property type="term" value="C:DNA polymerase III complex"/>
    <property type="evidence" value="ECO:0007669"/>
    <property type="project" value="InterPro"/>
</dbReference>
<dbReference type="Gene3D" id="1.10.8.60">
    <property type="match status" value="1"/>
</dbReference>
<dbReference type="Pfam" id="PF23007">
    <property type="entry name" value="DnaA_N-like_STI"/>
    <property type="match status" value="1"/>
</dbReference>
<dbReference type="Pfam" id="PF12169">
    <property type="entry name" value="DNA_pol3_gamma3"/>
    <property type="match status" value="1"/>
</dbReference>
<dbReference type="PANTHER" id="PTHR11669:SF66">
    <property type="entry name" value="OS12G0209300 PROTEIN"/>
    <property type="match status" value="1"/>
</dbReference>
<dbReference type="InterPro" id="IPR012763">
    <property type="entry name" value="DNA_pol_III_sug/sutau_N"/>
</dbReference>
<feature type="region of interest" description="Disordered" evidence="8">
    <location>
        <begin position="1035"/>
        <end position="1056"/>
    </location>
</feature>
<dbReference type="FunFam" id="3.40.50.300:FF:000014">
    <property type="entry name" value="DNA polymerase III subunit gamma/tau"/>
    <property type="match status" value="1"/>
</dbReference>
<evidence type="ECO:0000256" key="3">
    <source>
        <dbReference type="ARBA" id="ARBA00022741"/>
    </source>
</evidence>
<keyword evidence="6 7" id="KW-0175">Coiled coil</keyword>
<dbReference type="EMBL" id="CM000767">
    <property type="protein sequence ID" value="OQU78931.1"/>
    <property type="molecule type" value="Genomic_DNA"/>
</dbReference>
<sequence>MRSSAIPLKTKTSQRLSRLEMGTMVGGCVGPSELHLRKELTALQKARCLQDPDTCSTWRSPLSSRSLVATSRITCNGGISSNLAPKLNESSCEPPNTDKKRRKVYLYNWRQNSCKSSESGMKIDEDVKQPSGELSLDSPCKSNGVNSKGDAYLGPPASIYNVQSSTSCTPVKRIARRRKGVLSRKGAAVSKLSDLQANSGEQSEDTENCNSETLEIFQRGYFYRPTSPLFAACGCVSSSNPSKLLKIGRREGSSFSCTPVSTSTYYRHVRRNTSTVGSWDARTATSFDGDESNQSAVLRSQRSHVPCYASKRRKHRGSEGSNYSPSLSAILRRKGSSLICGSQTMHKKKRSFGSMKWAHSKKSAQGMPLLGNSCDFGSSSFDSSSDELSTNIGELDMEASSRLDRKRWSSCKSQDAMDLSVRSADLAESDPRSLSQKYRPRAFPEIVGQNIAAQSLSNAIARERIAPAYLFQGPRGTGKTSTARIFSAALNCLTTGDNKPCGVCNQCTDFFSGKGTNLKEVDASNRKSISIIKHLLENLPPSAPLSRYKVFVVDECHMTPSKLWSAFMKFLDEPFPRVVFIFITIDPDNLPRAVVSRCQKYVFSKIKDIDTVCRLRKICVKENLDVELAALDLIALNSDGSLRDAETMLDQLSLLGKKITPSLVNDLVGVVSEEKLLDLLEIAMSGDTAETVKRSRELMDSGTDPMALMSQLAGLIMDIIAGTYKLADVACCNGSAVGGRSLTEAELERLQQALKILSDAEKQIRLSSERPTWFTAALLQLGCGHSSDMNQQKCSTQEHHKLTNDAMSEIARESSSRAVSHSLSAFGISKRTIDTKTVSVHSSPQVIASHSSQLRLNDNLVYGECRSVDRLPLNFNQLNDNCSQQMALVNGISDSLAQVWIRCIENCHSKTLQQLLIDHGKLVSIRQLEGHAIAFIAFEDCSIKSRAQRFLSSITNSIETVLKCNVEVKIGPLAELMDGEITLEAGPNVRRYESDFLSCSSNSDRLKGTLDSRRSFDHPDEVKKELETYRNTASADERLRSKVPIQTSKESTNDEQRLESAWLQVSDKHTPGLMNQERHDQHQVLSQFVGNQYQRKSSMSLVVPSSHADEDLAHEIEALKIVDSYGSQKRQSGKSENGFAISPSRMHKKDEMVDCDRESVCSEIGKSGCHGLFPCWKTQRQKGVKTKRQMRVKSS</sequence>
<dbReference type="FunFam" id="1.10.8.60:FF:000013">
    <property type="entry name" value="DNA polymerase III subunit gamma/tau"/>
    <property type="match status" value="1"/>
</dbReference>
<dbReference type="InterPro" id="IPR027417">
    <property type="entry name" value="P-loop_NTPase"/>
</dbReference>
<gene>
    <name evidence="12" type="ORF">SORBI_3008G073500</name>
</gene>
<evidence type="ECO:0000256" key="7">
    <source>
        <dbReference type="SAM" id="Coils"/>
    </source>
</evidence>
<evidence type="ECO:0000256" key="5">
    <source>
        <dbReference type="ARBA" id="ARBA00022840"/>
    </source>
</evidence>
<evidence type="ECO:0000256" key="4">
    <source>
        <dbReference type="ARBA" id="ARBA00022833"/>
    </source>
</evidence>
<feature type="domain" description="DNA polymerase III subunit gamma/tau helical lid" evidence="10">
    <location>
        <begin position="614"/>
        <end position="651"/>
    </location>
</feature>
<keyword evidence="2" id="KW-0479">Metal-binding</keyword>
<dbReference type="Pfam" id="PF22608">
    <property type="entry name" value="DNAX_ATPase_lid"/>
    <property type="match status" value="1"/>
</dbReference>
<dbReference type="GO" id="GO:0006261">
    <property type="term" value="P:DNA-templated DNA replication"/>
    <property type="evidence" value="ECO:0000318"/>
    <property type="project" value="GO_Central"/>
</dbReference>
<dbReference type="InterPro" id="IPR045085">
    <property type="entry name" value="HLD_clamp_pol_III_gamma_tau"/>
</dbReference>
<feature type="domain" description="STICHEL DnaA-N-like alpha-beta" evidence="11">
    <location>
        <begin position="893"/>
        <end position="970"/>
    </location>
</feature>
<evidence type="ECO:0000256" key="2">
    <source>
        <dbReference type="ARBA" id="ARBA00022723"/>
    </source>
</evidence>
<reference evidence="13" key="2">
    <citation type="journal article" date="2018" name="Plant J.">
        <title>The Sorghum bicolor reference genome: improved assembly, gene annotations, a transcriptome atlas, and signatures of genome organization.</title>
        <authorList>
            <person name="McCormick R.F."/>
            <person name="Truong S.K."/>
            <person name="Sreedasyam A."/>
            <person name="Jenkins J."/>
            <person name="Shu S."/>
            <person name="Sims D."/>
            <person name="Kennedy M."/>
            <person name="Amirebrahimi M."/>
            <person name="Weers B.D."/>
            <person name="McKinley B."/>
            <person name="Mattison A."/>
            <person name="Morishige D.T."/>
            <person name="Grimwood J."/>
            <person name="Schmutz J."/>
            <person name="Mullet J.E."/>
        </authorList>
    </citation>
    <scope>NUCLEOTIDE SEQUENCE [LARGE SCALE GENOMIC DNA]</scope>
    <source>
        <strain evidence="13">cv. BTx623</strain>
    </source>
</reference>
<dbReference type="GO" id="GO:0003887">
    <property type="term" value="F:DNA-directed DNA polymerase activity"/>
    <property type="evidence" value="ECO:0007669"/>
    <property type="project" value="InterPro"/>
</dbReference>